<dbReference type="GO" id="GO:0016301">
    <property type="term" value="F:kinase activity"/>
    <property type="evidence" value="ECO:0007669"/>
    <property type="project" value="UniProtKB-KW"/>
</dbReference>
<dbReference type="PANTHER" id="PTHR32258:SF3">
    <property type="entry name" value="PROTEIN NETWORKED 4A"/>
    <property type="match status" value="1"/>
</dbReference>
<feature type="compositionally biased region" description="Low complexity" evidence="4">
    <location>
        <begin position="113"/>
        <end position="132"/>
    </location>
</feature>
<evidence type="ECO:0000256" key="1">
    <source>
        <dbReference type="ARBA" id="ARBA00023054"/>
    </source>
</evidence>
<protein>
    <submittedName>
        <fullName evidence="6">Kinase interacting family protein putative isoform 1</fullName>
    </submittedName>
</protein>
<keyword evidence="6" id="KW-0418">Kinase</keyword>
<dbReference type="EMBL" id="JAAARO010000013">
    <property type="protein sequence ID" value="KAF5738401.1"/>
    <property type="molecule type" value="Genomic_DNA"/>
</dbReference>
<dbReference type="GO" id="GO:0005774">
    <property type="term" value="C:vacuolar membrane"/>
    <property type="evidence" value="ECO:0007669"/>
    <property type="project" value="TreeGrafter"/>
</dbReference>
<evidence type="ECO:0000313" key="6">
    <source>
        <dbReference type="EMBL" id="KAF5738401.1"/>
    </source>
</evidence>
<sequence>MDKTVQQFLKRIEEDGKYLIKKAEIYCQNKPEMISKVEDFYSMCQSLAEHYDHITEELQENIGSELQTQLIDNFELGFDQDSTLQTPNYKQGLYKSIDGVVTLSSGGDSSTFSLKEGTESSNSSSSDSESESLLSANNNLSISRNSNGGLHKKIFEFQADIPSIKQKLQGVIEENVDSEIMVGENDNYEGLVERITKLEKELKISNLKLRLSEDEVNQLKSELKRRETAIVLAGDLQSQLESAHSDIEMKEADLELLKRQGMDSQKTIAELEALLSNSNFNNGSLMKELEESKEKLKESDQELANLKHELQHTHQVQSKLDLALEDIVALKDELQIEKKQNSELRERYAAVNDAQREETVQFQTEISSLKEKLNLVEARVKEWELRVNFLEDKIRKMEAEEIEIKTLHDAQETVLQGQINQMKVDLAEGGGHVEALNKELDRLKLKYDMLMAEKDEVTAKANTLTANLDSQENHIRQMEERQRQFDVDHLKLITGYESAEKQVAELKARVEELEKEVDWQKVVISDRAEEKREAIRQLCFSLEHYRTGYKELCQAYKGHAAIAS</sequence>
<dbReference type="PANTHER" id="PTHR32258">
    <property type="entry name" value="PROTEIN NETWORKED 4A"/>
    <property type="match status" value="1"/>
</dbReference>
<evidence type="ECO:0000256" key="4">
    <source>
        <dbReference type="SAM" id="MobiDB-lite"/>
    </source>
</evidence>
<dbReference type="PROSITE" id="PS51774">
    <property type="entry name" value="NAB"/>
    <property type="match status" value="1"/>
</dbReference>
<comment type="caution">
    <text evidence="6">The sequence shown here is derived from an EMBL/GenBank/DDBJ whole genome shotgun (WGS) entry which is preliminary data.</text>
</comment>
<dbReference type="GO" id="GO:0003779">
    <property type="term" value="F:actin binding"/>
    <property type="evidence" value="ECO:0007669"/>
    <property type="project" value="InterPro"/>
</dbReference>
<feature type="domain" description="NAB" evidence="5">
    <location>
        <begin position="1"/>
        <end position="58"/>
    </location>
</feature>
<gene>
    <name evidence="6" type="ORF">HS088_TW13G01300</name>
</gene>
<dbReference type="InterPro" id="IPR011684">
    <property type="entry name" value="NAB"/>
</dbReference>
<proteinExistence type="inferred from homology"/>
<dbReference type="InParanoid" id="A0A7J7CWE0"/>
<keyword evidence="1 3" id="KW-0175">Coiled coil</keyword>
<reference evidence="6 7" key="1">
    <citation type="journal article" date="2020" name="Nat. Commun.">
        <title>Genome of Tripterygium wilfordii and identification of cytochrome P450 involved in triptolide biosynthesis.</title>
        <authorList>
            <person name="Tu L."/>
            <person name="Su P."/>
            <person name="Zhang Z."/>
            <person name="Gao L."/>
            <person name="Wang J."/>
            <person name="Hu T."/>
            <person name="Zhou J."/>
            <person name="Zhang Y."/>
            <person name="Zhao Y."/>
            <person name="Liu Y."/>
            <person name="Song Y."/>
            <person name="Tong Y."/>
            <person name="Lu Y."/>
            <person name="Yang J."/>
            <person name="Xu C."/>
            <person name="Jia M."/>
            <person name="Peters R.J."/>
            <person name="Huang L."/>
            <person name="Gao W."/>
        </authorList>
    </citation>
    <scope>NUCLEOTIDE SEQUENCE [LARGE SCALE GENOMIC DNA]</scope>
    <source>
        <strain evidence="7">cv. XIE 37</strain>
        <tissue evidence="6">Leaf</tissue>
    </source>
</reference>
<dbReference type="Proteomes" id="UP000593562">
    <property type="component" value="Unassembled WGS sequence"/>
</dbReference>
<dbReference type="AlphaFoldDB" id="A0A7J7CWE0"/>
<dbReference type="Pfam" id="PF07765">
    <property type="entry name" value="KIP1"/>
    <property type="match status" value="1"/>
</dbReference>
<keyword evidence="6" id="KW-0808">Transferase</keyword>
<evidence type="ECO:0000256" key="2">
    <source>
        <dbReference type="ARBA" id="ARBA00038006"/>
    </source>
</evidence>
<dbReference type="Gene3D" id="1.10.287.1490">
    <property type="match status" value="1"/>
</dbReference>
<organism evidence="6 7">
    <name type="scientific">Tripterygium wilfordii</name>
    <name type="common">Thunder God vine</name>
    <dbReference type="NCBI Taxonomy" id="458696"/>
    <lineage>
        <taxon>Eukaryota</taxon>
        <taxon>Viridiplantae</taxon>
        <taxon>Streptophyta</taxon>
        <taxon>Embryophyta</taxon>
        <taxon>Tracheophyta</taxon>
        <taxon>Spermatophyta</taxon>
        <taxon>Magnoliopsida</taxon>
        <taxon>eudicotyledons</taxon>
        <taxon>Gunneridae</taxon>
        <taxon>Pentapetalae</taxon>
        <taxon>rosids</taxon>
        <taxon>fabids</taxon>
        <taxon>Celastrales</taxon>
        <taxon>Celastraceae</taxon>
        <taxon>Tripterygium</taxon>
    </lineage>
</organism>
<dbReference type="InterPro" id="IPR051861">
    <property type="entry name" value="NET_actin-binding_domain"/>
</dbReference>
<dbReference type="OrthoDB" id="1898513at2759"/>
<feature type="region of interest" description="Disordered" evidence="4">
    <location>
        <begin position="107"/>
        <end position="132"/>
    </location>
</feature>
<accession>A0A7J7CWE0</accession>
<keyword evidence="7" id="KW-1185">Reference proteome</keyword>
<evidence type="ECO:0000259" key="5">
    <source>
        <dbReference type="PROSITE" id="PS51774"/>
    </source>
</evidence>
<evidence type="ECO:0000256" key="3">
    <source>
        <dbReference type="SAM" id="Coils"/>
    </source>
</evidence>
<evidence type="ECO:0000313" key="7">
    <source>
        <dbReference type="Proteomes" id="UP000593562"/>
    </source>
</evidence>
<feature type="coiled-coil region" evidence="3">
    <location>
        <begin position="181"/>
        <end position="523"/>
    </location>
</feature>
<comment type="similarity">
    <text evidence="2">Belongs to the NET family.</text>
</comment>
<name>A0A7J7CWE0_TRIWF</name>